<dbReference type="AlphaFoldDB" id="A0AAU6VEA6"/>
<name>A0AAU6VEA6_UNCXX</name>
<accession>A0AAU6VEA6</accession>
<dbReference type="EMBL" id="CP095350">
    <property type="protein sequence ID" value="XAG83609.1"/>
    <property type="molecule type" value="Genomic_DNA"/>
</dbReference>
<sequence length="48" mass="5437">MLQSTALIAVLIDAHGDLSMATDNGKWLMMQELKISFIDKKKRFNNQA</sequence>
<reference evidence="1" key="1">
    <citation type="submission" date="2022-03" db="EMBL/GenBank/DDBJ databases">
        <title>Sea Food Isolates.</title>
        <authorList>
            <person name="Li c."/>
        </authorList>
    </citation>
    <scope>NUCLEOTIDE SEQUENCE</scope>
    <source>
        <strain evidence="1">19MO03SA05</strain>
    </source>
</reference>
<proteinExistence type="predicted"/>
<protein>
    <submittedName>
        <fullName evidence="1">Uncharacterized protein</fullName>
    </submittedName>
</protein>
<organism evidence="1">
    <name type="scientific">bacterium 19MO03SA05</name>
    <dbReference type="NCBI Taxonomy" id="2920620"/>
    <lineage>
        <taxon>Bacteria</taxon>
    </lineage>
</organism>
<evidence type="ECO:0000313" key="1">
    <source>
        <dbReference type="EMBL" id="XAG83609.1"/>
    </source>
</evidence>
<gene>
    <name evidence="1" type="ORF">MRM63_08440</name>
</gene>